<dbReference type="RefSeq" id="WP_072876161.1">
    <property type="nucleotide sequence ID" value="NZ_FOKU01000001.1"/>
</dbReference>
<comment type="caution">
    <text evidence="4">The sequence shown here is derived from an EMBL/GenBank/DDBJ whole genome shotgun (WGS) entry which is preliminary data.</text>
</comment>
<protein>
    <recommendedName>
        <fullName evidence="7">Deacetylase PdaC domain-containing protein</fullName>
    </recommendedName>
</protein>
<evidence type="ECO:0008006" key="7">
    <source>
        <dbReference type="Google" id="ProtNLM"/>
    </source>
</evidence>
<evidence type="ECO:0000313" key="4">
    <source>
        <dbReference type="EMBL" id="SHK11650.1"/>
    </source>
</evidence>
<dbReference type="EMBL" id="FRAT01000001">
    <property type="protein sequence ID" value="SHK11650.1"/>
    <property type="molecule type" value="Genomic_DNA"/>
</dbReference>
<dbReference type="Gene3D" id="3.90.640.20">
    <property type="entry name" value="Heat-shock cognate protein, ATPase"/>
    <property type="match status" value="1"/>
</dbReference>
<feature type="domain" description="Deacetylase PdaC" evidence="2">
    <location>
        <begin position="38"/>
        <end position="137"/>
    </location>
</feature>
<name>A0A1M6PUW8_9FLAO</name>
<accession>A0A1M6PUW8</accession>
<dbReference type="Pfam" id="PF11738">
    <property type="entry name" value="DUF3298"/>
    <property type="match status" value="1"/>
</dbReference>
<dbReference type="InterPro" id="IPR037126">
    <property type="entry name" value="PdaC/RsiV-like_sf"/>
</dbReference>
<evidence type="ECO:0000313" key="3">
    <source>
        <dbReference type="EMBL" id="SFB67961.1"/>
    </source>
</evidence>
<evidence type="ECO:0000259" key="2">
    <source>
        <dbReference type="Pfam" id="PF13739"/>
    </source>
</evidence>
<proteinExistence type="predicted"/>
<evidence type="ECO:0000313" key="5">
    <source>
        <dbReference type="Proteomes" id="UP000184031"/>
    </source>
</evidence>
<dbReference type="OrthoDB" id="594879at2"/>
<dbReference type="PROSITE" id="PS51257">
    <property type="entry name" value="PROKAR_LIPOPROTEIN"/>
    <property type="match status" value="1"/>
</dbReference>
<dbReference type="AlphaFoldDB" id="A0A1M6PUW8"/>
<dbReference type="EMBL" id="FOKU01000001">
    <property type="protein sequence ID" value="SFB67961.1"/>
    <property type="molecule type" value="Genomic_DNA"/>
</dbReference>
<dbReference type="InterPro" id="IPR021729">
    <property type="entry name" value="DUF3298"/>
</dbReference>
<dbReference type="Pfam" id="PF13739">
    <property type="entry name" value="PdaC"/>
    <property type="match status" value="1"/>
</dbReference>
<sequence>MKKILAPVLFLWFIVGCESESQLTFEPLLLNGETCATCPSIEINVPNAIDGSSVATAINRSLSEEIISLLSFSEGQGDIDTAEKAIASFTNSYKELKSKFPDEMAWEAKINGDVIYEDANMVTVSVNSYSYTGGAHGYASTSFLNFDKKRGVELDTPDLFDDIEGFEKLAEAQFRTQEKVPEDKNINATGFMFEGDAFHLPYNVGYTPDGIQLIYNQYEVASYADGPIVLTLPYVEANKYLKLKVEP</sequence>
<evidence type="ECO:0000259" key="1">
    <source>
        <dbReference type="Pfam" id="PF11738"/>
    </source>
</evidence>
<reference evidence="4 5" key="1">
    <citation type="submission" date="2016-11" db="EMBL/GenBank/DDBJ databases">
        <authorList>
            <person name="Varghese N."/>
            <person name="Submissions S."/>
        </authorList>
    </citation>
    <scope>NUCLEOTIDE SEQUENCE [LARGE SCALE GENOMIC DNA]</scope>
    <source>
        <strain evidence="4 5">CGMCC 1.12174</strain>
        <strain evidence="3 6">DSM 26351</strain>
    </source>
</reference>
<evidence type="ECO:0000313" key="6">
    <source>
        <dbReference type="Proteomes" id="UP000198940"/>
    </source>
</evidence>
<organism evidence="4 5">
    <name type="scientific">Flagellimonas taeanensis</name>
    <dbReference type="NCBI Taxonomy" id="1005926"/>
    <lineage>
        <taxon>Bacteria</taxon>
        <taxon>Pseudomonadati</taxon>
        <taxon>Bacteroidota</taxon>
        <taxon>Flavobacteriia</taxon>
        <taxon>Flavobacteriales</taxon>
        <taxon>Flavobacteriaceae</taxon>
        <taxon>Flagellimonas</taxon>
    </lineage>
</organism>
<gene>
    <name evidence="3" type="ORF">SAMN04487891_101323</name>
    <name evidence="4" type="ORF">SAMN05216293_0327</name>
</gene>
<feature type="domain" description="DUF3298" evidence="1">
    <location>
        <begin position="163"/>
        <end position="234"/>
    </location>
</feature>
<dbReference type="Proteomes" id="UP000198940">
    <property type="component" value="Unassembled WGS sequence"/>
</dbReference>
<dbReference type="Proteomes" id="UP000184031">
    <property type="component" value="Unassembled WGS sequence"/>
</dbReference>
<dbReference type="STRING" id="1055723.SAMN05216293_0327"/>
<dbReference type="Gene3D" id="3.30.565.40">
    <property type="entry name" value="Fervidobacterium nodosum Rt17-B1 like"/>
    <property type="match status" value="1"/>
</dbReference>
<dbReference type="InterPro" id="IPR025303">
    <property type="entry name" value="PdaC"/>
</dbReference>
<keyword evidence="6" id="KW-1185">Reference proteome</keyword>